<dbReference type="Pfam" id="PF09154">
    <property type="entry name" value="Alpha-amy_C_pro"/>
    <property type="match status" value="1"/>
</dbReference>
<dbReference type="InterPro" id="IPR017853">
    <property type="entry name" value="GH"/>
</dbReference>
<evidence type="ECO:0000313" key="4">
    <source>
        <dbReference type="Proteomes" id="UP000287401"/>
    </source>
</evidence>
<dbReference type="NCBIfam" id="NF006968">
    <property type="entry name" value="PRK09441.1-1"/>
    <property type="match status" value="1"/>
</dbReference>
<keyword evidence="3" id="KW-0326">Glycosidase</keyword>
<dbReference type="GO" id="GO:0005975">
    <property type="term" value="P:carbohydrate metabolic process"/>
    <property type="evidence" value="ECO:0007669"/>
    <property type="project" value="InterPro"/>
</dbReference>
<dbReference type="AlphaFoldDB" id="A0A430BDN2"/>
<dbReference type="EC" id="3.2.1.1" evidence="3"/>
<comment type="caution">
    <text evidence="3">The sequence shown here is derived from an EMBL/GenBank/DDBJ whole genome shotgun (WGS) entry which is preliminary data.</text>
</comment>
<name>A0A430BDN2_SPHYA</name>
<sequence length="279" mass="30940">MLTVPSEQLPCDGFRLDAAKHIPAWFFRDWVGHMRENISDELFVVAEYWHPDMGALQSYLDLVDKQLTLFDVALHHRFHNAARAGADFDMRTIFDGSLVSAIPEHAVTLVDNHDTQPLQSLEAPVEPWFKPLAYALILLREQGVPCIFHPDLYGADYVDKGGDGEDHEIHMPRIECLPKLIEARQRFANGPQTDVFDDANAIGFVRHGTAEEPGCVVVLTNGAEATKVIELGPDHAGATFRDFLGHCEGEVVLDDGGKGEFRVNGGSVSVWVRADLSEN</sequence>
<dbReference type="GO" id="GO:0004556">
    <property type="term" value="F:alpha-amylase activity"/>
    <property type="evidence" value="ECO:0007669"/>
    <property type="project" value="UniProtKB-EC"/>
</dbReference>
<evidence type="ECO:0000313" key="3">
    <source>
        <dbReference type="EMBL" id="RSU46893.1"/>
    </source>
</evidence>
<evidence type="ECO:0000256" key="1">
    <source>
        <dbReference type="ARBA" id="ARBA00023277"/>
    </source>
</evidence>
<protein>
    <submittedName>
        <fullName evidence="3">Alpha-amylase</fullName>
        <ecNumber evidence="3">3.2.1.1</ecNumber>
    </submittedName>
</protein>
<organism evidence="3 4">
    <name type="scientific">Sphingobium yanoikuyae</name>
    <name type="common">Sphingomonas yanoikuyae</name>
    <dbReference type="NCBI Taxonomy" id="13690"/>
    <lineage>
        <taxon>Bacteria</taxon>
        <taxon>Pseudomonadati</taxon>
        <taxon>Pseudomonadota</taxon>
        <taxon>Alphaproteobacteria</taxon>
        <taxon>Sphingomonadales</taxon>
        <taxon>Sphingomonadaceae</taxon>
        <taxon>Sphingobium</taxon>
    </lineage>
</organism>
<dbReference type="Gene3D" id="2.60.40.1180">
    <property type="entry name" value="Golgi alpha-mannosidase II"/>
    <property type="match status" value="1"/>
</dbReference>
<dbReference type="Proteomes" id="UP000287401">
    <property type="component" value="Unassembled WGS sequence"/>
</dbReference>
<dbReference type="InterPro" id="IPR013780">
    <property type="entry name" value="Glyco_hydro_b"/>
</dbReference>
<accession>A0A430BDN2</accession>
<feature type="domain" description="Alpha-amylase C-terminal prokaryotic" evidence="2">
    <location>
        <begin position="216"/>
        <end position="271"/>
    </location>
</feature>
<keyword evidence="3" id="KW-0378">Hydrolase</keyword>
<dbReference type="InterPro" id="IPR006046">
    <property type="entry name" value="Alpha_amylase"/>
</dbReference>
<dbReference type="SUPFAM" id="SSF51445">
    <property type="entry name" value="(Trans)glycosidases"/>
    <property type="match status" value="1"/>
</dbReference>
<dbReference type="SUPFAM" id="SSF51011">
    <property type="entry name" value="Glycosyl hydrolase domain"/>
    <property type="match status" value="1"/>
</dbReference>
<keyword evidence="1" id="KW-0119">Carbohydrate metabolism</keyword>
<dbReference type="GO" id="GO:0043169">
    <property type="term" value="F:cation binding"/>
    <property type="evidence" value="ECO:0007669"/>
    <property type="project" value="InterPro"/>
</dbReference>
<evidence type="ECO:0000259" key="2">
    <source>
        <dbReference type="Pfam" id="PF09154"/>
    </source>
</evidence>
<dbReference type="PRINTS" id="PR00110">
    <property type="entry name" value="ALPHAAMYLASE"/>
</dbReference>
<dbReference type="PANTHER" id="PTHR43447">
    <property type="entry name" value="ALPHA-AMYLASE"/>
    <property type="match status" value="1"/>
</dbReference>
<dbReference type="Gene3D" id="3.20.20.80">
    <property type="entry name" value="Glycosidases"/>
    <property type="match status" value="1"/>
</dbReference>
<gene>
    <name evidence="3" type="ORF">DAH51_25230</name>
</gene>
<dbReference type="InterPro" id="IPR015237">
    <property type="entry name" value="Alpha-amylase_C_pro"/>
</dbReference>
<reference evidence="3 4" key="1">
    <citation type="submission" date="2018-07" db="EMBL/GenBank/DDBJ databases">
        <title>Genomic and Epidemiologic Investigation of an Indolent Hospital Outbreak.</title>
        <authorList>
            <person name="Johnson R.C."/>
            <person name="Deming C."/>
            <person name="Conlan S."/>
            <person name="Zellmer C.J."/>
            <person name="Michelin A.V."/>
            <person name="Lee-Lin S."/>
            <person name="Thomas P.J."/>
            <person name="Park M."/>
            <person name="Weingarten R.A."/>
            <person name="Less J."/>
            <person name="Dekker J.P."/>
            <person name="Frank K.M."/>
            <person name="Musser K.A."/>
            <person name="Mcquiston J.R."/>
            <person name="Henderson D.K."/>
            <person name="Lau A.F."/>
            <person name="Palmore T.N."/>
            <person name="Segre J.A."/>
        </authorList>
    </citation>
    <scope>NUCLEOTIDE SEQUENCE [LARGE SCALE GENOMIC DNA]</scope>
    <source>
        <strain evidence="3 4">SK-NIH.Env6_1116</strain>
    </source>
</reference>
<dbReference type="EMBL" id="QRAL01000054">
    <property type="protein sequence ID" value="RSU46893.1"/>
    <property type="molecule type" value="Genomic_DNA"/>
</dbReference>
<proteinExistence type="predicted"/>